<comment type="caution">
    <text evidence="8">The sequence shown here is derived from an EMBL/GenBank/DDBJ whole genome shotgun (WGS) entry which is preliminary data.</text>
</comment>
<feature type="domain" description="DUF4470" evidence="6">
    <location>
        <begin position="10"/>
        <end position="116"/>
    </location>
</feature>
<comment type="subcellular location">
    <subcellularLocation>
        <location evidence="4">Dynein axonemal particle</location>
    </subcellularLocation>
</comment>
<name>A0AAE0SL89_9BIVA</name>
<evidence type="ECO:0000256" key="5">
    <source>
        <dbReference type="SAM" id="Coils"/>
    </source>
</evidence>
<evidence type="ECO:0000313" key="8">
    <source>
        <dbReference type="EMBL" id="KAK3593979.1"/>
    </source>
</evidence>
<evidence type="ECO:0000256" key="4">
    <source>
        <dbReference type="ARBA" id="ARBA00024190"/>
    </source>
</evidence>
<protein>
    <recommendedName>
        <fullName evidence="10">Dynein assembly factor 3, axonemal</fullName>
    </recommendedName>
</protein>
<keyword evidence="5" id="KW-0175">Coiled coil</keyword>
<dbReference type="PANTHER" id="PTHR22118">
    <property type="entry name" value="DYNEIN ASSEMBLY FACTOR 3, AXONEMAL"/>
    <property type="match status" value="1"/>
</dbReference>
<keyword evidence="2" id="KW-0963">Cytoplasm</keyword>
<sequence length="501" mass="58780">MTDGFGTITWWGFTPALDLQDEGSILSLKKLKITDESQDKLNILLIGAGDLRHILTTISRAKRHHKKKLHFYILENNMELYARHMLFLALALEKKTRMGLQEKTELFLELFGNVLVRKQSEHYVERMANEFVKMVTNFDYLEKKLPVLDLSQLKFKERDFLEAIFKLWRNPEAQVFDVAKAWDLRLRQYLGVRYDSRLNVFDWDLQMRLYQRNAEIISTREYKHWRNVGNAFEIREGTYDTPNKTMASGLLFKHEGERVAKRGYWGDIIVSPYVALGIICEEKSFFKKMNNIHAKTAQEVAEFNMLSIFHELETGKKYVLPAQEEKKQKTEEESGPKITEITEETAKEVKEEKESQEDVIKEYQKEIEAELANRDSQTSHQTPLDEEYEAMPLENVKITFLPLNSLSELPKKGKYQKFFHIVYFANSLVHLLKPEVNPIFADKATTILESARYMLELKIEKVEEYAEKVISIAKAAGCVEEDEFNKEKENFFRFSFERKSS</sequence>
<evidence type="ECO:0000256" key="1">
    <source>
        <dbReference type="ARBA" id="ARBA00010449"/>
    </source>
</evidence>
<dbReference type="InterPro" id="IPR039304">
    <property type="entry name" value="DNAAF3"/>
</dbReference>
<comment type="similarity">
    <text evidence="1">Belongs to the DNAAF3 family.</text>
</comment>
<dbReference type="GO" id="GO:0120293">
    <property type="term" value="C:dynein axonemal particle"/>
    <property type="evidence" value="ECO:0007669"/>
    <property type="project" value="UniProtKB-SubCell"/>
</dbReference>
<evidence type="ECO:0008006" key="10">
    <source>
        <dbReference type="Google" id="ProtNLM"/>
    </source>
</evidence>
<feature type="domain" description="Dynein assembly factor 3 C-terminal" evidence="7">
    <location>
        <begin position="148"/>
        <end position="480"/>
    </location>
</feature>
<feature type="coiled-coil region" evidence="5">
    <location>
        <begin position="346"/>
        <end position="373"/>
    </location>
</feature>
<dbReference type="GO" id="GO:0044458">
    <property type="term" value="P:motile cilium assembly"/>
    <property type="evidence" value="ECO:0007669"/>
    <property type="project" value="TreeGrafter"/>
</dbReference>
<reference evidence="8" key="3">
    <citation type="submission" date="2023-05" db="EMBL/GenBank/DDBJ databases">
        <authorList>
            <person name="Smith C.H."/>
        </authorList>
    </citation>
    <scope>NUCLEOTIDE SEQUENCE</scope>
    <source>
        <strain evidence="8">CHS0354</strain>
        <tissue evidence="8">Mantle</tissue>
    </source>
</reference>
<evidence type="ECO:0000259" key="6">
    <source>
        <dbReference type="Pfam" id="PF14737"/>
    </source>
</evidence>
<keyword evidence="9" id="KW-1185">Reference proteome</keyword>
<organism evidence="8 9">
    <name type="scientific">Potamilus streckersoni</name>
    <dbReference type="NCBI Taxonomy" id="2493646"/>
    <lineage>
        <taxon>Eukaryota</taxon>
        <taxon>Metazoa</taxon>
        <taxon>Spiralia</taxon>
        <taxon>Lophotrochozoa</taxon>
        <taxon>Mollusca</taxon>
        <taxon>Bivalvia</taxon>
        <taxon>Autobranchia</taxon>
        <taxon>Heteroconchia</taxon>
        <taxon>Palaeoheterodonta</taxon>
        <taxon>Unionida</taxon>
        <taxon>Unionoidea</taxon>
        <taxon>Unionidae</taxon>
        <taxon>Ambleminae</taxon>
        <taxon>Lampsilini</taxon>
        <taxon>Potamilus</taxon>
    </lineage>
</organism>
<reference evidence="8" key="2">
    <citation type="journal article" date="2021" name="Genome Biol. Evol.">
        <title>Developing a high-quality reference genome for a parasitic bivalve with doubly uniparental inheritance (Bivalvia: Unionida).</title>
        <authorList>
            <person name="Smith C.H."/>
        </authorList>
    </citation>
    <scope>NUCLEOTIDE SEQUENCE</scope>
    <source>
        <strain evidence="8">CHS0354</strain>
        <tissue evidence="8">Mantle</tissue>
    </source>
</reference>
<reference evidence="8" key="1">
    <citation type="journal article" date="2021" name="Genome Biol. Evol.">
        <title>A High-Quality Reference Genome for a Parasitic Bivalve with Doubly Uniparental Inheritance (Bivalvia: Unionida).</title>
        <authorList>
            <person name="Smith C.H."/>
        </authorList>
    </citation>
    <scope>NUCLEOTIDE SEQUENCE</scope>
    <source>
        <strain evidence="8">CHS0354</strain>
    </source>
</reference>
<dbReference type="Proteomes" id="UP001195483">
    <property type="component" value="Unassembled WGS sequence"/>
</dbReference>
<dbReference type="InterPro" id="IPR028235">
    <property type="entry name" value="DNAAF3_C"/>
</dbReference>
<evidence type="ECO:0000259" key="7">
    <source>
        <dbReference type="Pfam" id="PF14740"/>
    </source>
</evidence>
<dbReference type="PANTHER" id="PTHR22118:SF14">
    <property type="entry name" value="DYNEIN AXONEMAL ASSEMBLY FACTOR 3"/>
    <property type="match status" value="1"/>
</dbReference>
<dbReference type="AlphaFoldDB" id="A0AAE0SL89"/>
<keyword evidence="3" id="KW-0970">Cilium biogenesis/degradation</keyword>
<dbReference type="GO" id="GO:0070286">
    <property type="term" value="P:axonemal dynein complex assembly"/>
    <property type="evidence" value="ECO:0007669"/>
    <property type="project" value="InterPro"/>
</dbReference>
<proteinExistence type="inferred from homology"/>
<gene>
    <name evidence="8" type="ORF">CHS0354_040719</name>
</gene>
<dbReference type="Pfam" id="PF14737">
    <property type="entry name" value="DUF4470"/>
    <property type="match status" value="1"/>
</dbReference>
<evidence type="ECO:0000256" key="2">
    <source>
        <dbReference type="ARBA" id="ARBA00022490"/>
    </source>
</evidence>
<dbReference type="EMBL" id="JAEAOA010002342">
    <property type="protein sequence ID" value="KAK3593979.1"/>
    <property type="molecule type" value="Genomic_DNA"/>
</dbReference>
<accession>A0AAE0SL89</accession>
<dbReference type="InterPro" id="IPR027974">
    <property type="entry name" value="DUF4470"/>
</dbReference>
<dbReference type="Pfam" id="PF14740">
    <property type="entry name" value="DUF4471"/>
    <property type="match status" value="1"/>
</dbReference>
<evidence type="ECO:0000256" key="3">
    <source>
        <dbReference type="ARBA" id="ARBA00022794"/>
    </source>
</evidence>
<evidence type="ECO:0000313" key="9">
    <source>
        <dbReference type="Proteomes" id="UP001195483"/>
    </source>
</evidence>